<reference evidence="2 3" key="1">
    <citation type="submission" date="2019-03" db="EMBL/GenBank/DDBJ databases">
        <authorList>
            <person name="Kim M.K.M."/>
        </authorList>
    </citation>
    <scope>NUCLEOTIDE SEQUENCE [LARGE SCALE GENOMIC DNA]</scope>
    <source>
        <strain evidence="2 3">17J68-12</strain>
    </source>
</reference>
<dbReference type="Pfam" id="PF19897">
    <property type="entry name" value="DUF6370"/>
    <property type="match status" value="1"/>
</dbReference>
<keyword evidence="1" id="KW-0732">Signal</keyword>
<dbReference type="OrthoDB" id="676338at2"/>
<keyword evidence="3" id="KW-1185">Reference proteome</keyword>
<dbReference type="EMBL" id="SJZI01000042">
    <property type="protein sequence ID" value="TCJ14023.1"/>
    <property type="molecule type" value="Genomic_DNA"/>
</dbReference>
<evidence type="ECO:0000313" key="3">
    <source>
        <dbReference type="Proteomes" id="UP000295334"/>
    </source>
</evidence>
<evidence type="ECO:0000313" key="2">
    <source>
        <dbReference type="EMBL" id="TCJ14023.1"/>
    </source>
</evidence>
<dbReference type="AlphaFoldDB" id="A0A4R1BAP6"/>
<evidence type="ECO:0008006" key="4">
    <source>
        <dbReference type="Google" id="ProtNLM"/>
    </source>
</evidence>
<evidence type="ECO:0000256" key="1">
    <source>
        <dbReference type="SAM" id="SignalP"/>
    </source>
</evidence>
<name>A0A4R1BAP6_9BACT</name>
<feature type="chain" id="PRO_5020705053" description="Glutaminyl-tRNA synthetase" evidence="1">
    <location>
        <begin position="19"/>
        <end position="108"/>
    </location>
</feature>
<dbReference type="InterPro" id="IPR045950">
    <property type="entry name" value="DUF6370"/>
</dbReference>
<organism evidence="2 3">
    <name type="scientific">Flaviaesturariibacter flavus</name>
    <dbReference type="NCBI Taxonomy" id="2502780"/>
    <lineage>
        <taxon>Bacteria</taxon>
        <taxon>Pseudomonadati</taxon>
        <taxon>Bacteroidota</taxon>
        <taxon>Chitinophagia</taxon>
        <taxon>Chitinophagales</taxon>
        <taxon>Chitinophagaceae</taxon>
        <taxon>Flaviaestuariibacter</taxon>
    </lineage>
</organism>
<feature type="signal peptide" evidence="1">
    <location>
        <begin position="1"/>
        <end position="18"/>
    </location>
</feature>
<accession>A0A4R1BAP6</accession>
<protein>
    <recommendedName>
        <fullName evidence="4">Glutaminyl-tRNA synthetase</fullName>
    </recommendedName>
</protein>
<sequence>MKQLLLIFSLALAGTASAQQKVAPDSLRTVEAACGQCRFGLPGKGCDLAVRFGGKAYFVDGTSIDKHGDAHAADGFCKAVRQARVKGSVVDGRFKATHFEVLPAVKKS</sequence>
<dbReference type="Proteomes" id="UP000295334">
    <property type="component" value="Unassembled WGS sequence"/>
</dbReference>
<comment type="caution">
    <text evidence="2">The sequence shown here is derived from an EMBL/GenBank/DDBJ whole genome shotgun (WGS) entry which is preliminary data.</text>
</comment>
<dbReference type="RefSeq" id="WP_131448737.1">
    <property type="nucleotide sequence ID" value="NZ_SJZI01000042.1"/>
</dbReference>
<proteinExistence type="predicted"/>
<gene>
    <name evidence="2" type="ORF">EPD60_08390</name>
</gene>